<dbReference type="SMART" id="SM00740">
    <property type="entry name" value="PASTA"/>
    <property type="match status" value="1"/>
</dbReference>
<dbReference type="SUPFAM" id="SSF53335">
    <property type="entry name" value="S-adenosyl-L-methionine-dependent methyltransferases"/>
    <property type="match status" value="1"/>
</dbReference>
<evidence type="ECO:0000259" key="2">
    <source>
        <dbReference type="SMART" id="SM00740"/>
    </source>
</evidence>
<organism evidence="3 4">
    <name type="scientific">Grylomicrobium aquisgranensis</name>
    <dbReference type="NCBI Taxonomy" id="2926318"/>
    <lineage>
        <taxon>Bacteria</taxon>
        <taxon>Bacillati</taxon>
        <taxon>Bacillota</taxon>
        <taxon>Erysipelotrichia</taxon>
        <taxon>Erysipelotrichales</taxon>
        <taxon>Erysipelotrichaceae</taxon>
        <taxon>Grylomicrobium</taxon>
    </lineage>
</organism>
<reference evidence="3 4" key="1">
    <citation type="submission" date="2022-03" db="EMBL/GenBank/DDBJ databases">
        <title>Novel taxa within the pig intestine.</title>
        <authorList>
            <person name="Wylensek D."/>
            <person name="Bishof K."/>
            <person name="Afrizal A."/>
            <person name="Clavel T."/>
        </authorList>
    </citation>
    <scope>NUCLEOTIDE SEQUENCE [LARGE SCALE GENOMIC DNA]</scope>
    <source>
        <strain evidence="3 4">CLA-KB-P133</strain>
    </source>
</reference>
<name>A0AB35U2U8_9FIRM</name>
<dbReference type="CDD" id="cd06577">
    <property type="entry name" value="PASTA_pknB"/>
    <property type="match status" value="1"/>
</dbReference>
<keyword evidence="1" id="KW-0732">Signal</keyword>
<gene>
    <name evidence="3" type="ORF">MOZ60_08430</name>
</gene>
<dbReference type="RefSeq" id="WP_370596339.1">
    <property type="nucleotide sequence ID" value="NZ_JALBUR010000022.1"/>
</dbReference>
<sequence length="133" mass="14636">MSFTVKPGLKIVLAAVITAGAGTAAYAVYAVNADHQTVTVPDFSGKAQRIVEIWAKKNNLTDQIKFEEEYSDDVLTDCVISQSARKLSSNGTLTFTLSQEPDPDQEVQLLDFSGQERIRMKTKHGSRATIFPR</sequence>
<dbReference type="Gene3D" id="3.30.10.20">
    <property type="match status" value="1"/>
</dbReference>
<feature type="signal peptide" evidence="1">
    <location>
        <begin position="1"/>
        <end position="30"/>
    </location>
</feature>
<dbReference type="InterPro" id="IPR005543">
    <property type="entry name" value="PASTA_dom"/>
</dbReference>
<proteinExistence type="predicted"/>
<dbReference type="AlphaFoldDB" id="A0AB35U2U8"/>
<evidence type="ECO:0000313" key="3">
    <source>
        <dbReference type="EMBL" id="MDX8420117.1"/>
    </source>
</evidence>
<comment type="caution">
    <text evidence="3">The sequence shown here is derived from an EMBL/GenBank/DDBJ whole genome shotgun (WGS) entry which is preliminary data.</text>
</comment>
<dbReference type="InterPro" id="IPR029063">
    <property type="entry name" value="SAM-dependent_MTases_sf"/>
</dbReference>
<dbReference type="Proteomes" id="UP001286174">
    <property type="component" value="Unassembled WGS sequence"/>
</dbReference>
<dbReference type="EMBL" id="JALBUR010000022">
    <property type="protein sequence ID" value="MDX8420117.1"/>
    <property type="molecule type" value="Genomic_DNA"/>
</dbReference>
<feature type="chain" id="PRO_5044215201" evidence="1">
    <location>
        <begin position="31"/>
        <end position="133"/>
    </location>
</feature>
<accession>A0AB35U2U8</accession>
<dbReference type="Pfam" id="PF03793">
    <property type="entry name" value="PASTA"/>
    <property type="match status" value="1"/>
</dbReference>
<evidence type="ECO:0000256" key="1">
    <source>
        <dbReference type="SAM" id="SignalP"/>
    </source>
</evidence>
<protein>
    <submittedName>
        <fullName evidence="3">PASTA domain-containing protein</fullName>
    </submittedName>
</protein>
<evidence type="ECO:0000313" key="4">
    <source>
        <dbReference type="Proteomes" id="UP001286174"/>
    </source>
</evidence>
<keyword evidence="4" id="KW-1185">Reference proteome</keyword>
<feature type="domain" description="PASTA" evidence="2">
    <location>
        <begin position="34"/>
        <end position="99"/>
    </location>
</feature>